<sequence>MLTTLVSVILIIIGSYLDYGKIHAASDTESITFESIIASLGTFLFGFGGHVVFPSIQHDMKHPKQFTRSAIVAFTAIGLLYLSVSLAGYTSYGNSLQDSVINSIQTGWIRKGSNLFIAAHCILTLTVIINPLNQAAENLVNAPHHFGWHRIIIRTVVLLAVLFVAETVPRFGPILNVIGGSTTSLTCAILPLIYNHYLNASIFDQGTNDYVRPTLMLVIQRNPKGKLLLDSFVIVVSLVLGIATTYRAVIDMASTEFAMPCYLTFLDNASRNSSGQIL</sequence>
<evidence type="ECO:0000313" key="8">
    <source>
        <dbReference type="Proteomes" id="UP000887581"/>
    </source>
</evidence>
<evidence type="ECO:0000259" key="7">
    <source>
        <dbReference type="Pfam" id="PF01490"/>
    </source>
</evidence>
<dbReference type="InterPro" id="IPR013057">
    <property type="entry name" value="AA_transpt_TM"/>
</dbReference>
<organism evidence="8 9">
    <name type="scientific">Setaria digitata</name>
    <dbReference type="NCBI Taxonomy" id="48799"/>
    <lineage>
        <taxon>Eukaryota</taxon>
        <taxon>Metazoa</taxon>
        <taxon>Ecdysozoa</taxon>
        <taxon>Nematoda</taxon>
        <taxon>Chromadorea</taxon>
        <taxon>Rhabditida</taxon>
        <taxon>Spirurina</taxon>
        <taxon>Spiruromorpha</taxon>
        <taxon>Filarioidea</taxon>
        <taxon>Setariidae</taxon>
        <taxon>Setaria</taxon>
    </lineage>
</organism>
<feature type="transmembrane region" description="Helical" evidence="6">
    <location>
        <begin position="112"/>
        <end position="130"/>
    </location>
</feature>
<protein>
    <submittedName>
        <fullName evidence="9">Amino acid transporter transmembrane domain-containing protein</fullName>
    </submittedName>
</protein>
<comment type="subcellular location">
    <subcellularLocation>
        <location evidence="1">Membrane</location>
    </subcellularLocation>
</comment>
<dbReference type="PANTHER" id="PTHR48017">
    <property type="entry name" value="OS05G0424000 PROTEIN-RELATED"/>
    <property type="match status" value="1"/>
</dbReference>
<feature type="transmembrane region" description="Helical" evidence="6">
    <location>
        <begin position="68"/>
        <end position="92"/>
    </location>
</feature>
<evidence type="ECO:0000256" key="5">
    <source>
        <dbReference type="ARBA" id="ARBA00023136"/>
    </source>
</evidence>
<feature type="transmembrane region" description="Helical" evidence="6">
    <location>
        <begin position="174"/>
        <end position="194"/>
    </location>
</feature>
<reference evidence="9" key="1">
    <citation type="submission" date="2022-11" db="UniProtKB">
        <authorList>
            <consortium name="WormBaseParasite"/>
        </authorList>
    </citation>
    <scope>IDENTIFICATION</scope>
</reference>
<dbReference type="AlphaFoldDB" id="A0A915PIJ6"/>
<keyword evidence="3 6" id="KW-0812">Transmembrane</keyword>
<feature type="domain" description="Amino acid transporter transmembrane" evidence="7">
    <location>
        <begin position="7"/>
        <end position="200"/>
    </location>
</feature>
<feature type="transmembrane region" description="Helical" evidence="6">
    <location>
        <begin position="151"/>
        <end position="168"/>
    </location>
</feature>
<dbReference type="WBParaSite" id="sdigi.contig1081.g10167.t1">
    <property type="protein sequence ID" value="sdigi.contig1081.g10167.t1"/>
    <property type="gene ID" value="sdigi.contig1081.g10167"/>
</dbReference>
<keyword evidence="4 6" id="KW-1133">Transmembrane helix</keyword>
<evidence type="ECO:0000256" key="4">
    <source>
        <dbReference type="ARBA" id="ARBA00022989"/>
    </source>
</evidence>
<dbReference type="Pfam" id="PF01490">
    <property type="entry name" value="Aa_trans"/>
    <property type="match status" value="1"/>
</dbReference>
<evidence type="ECO:0000256" key="2">
    <source>
        <dbReference type="ARBA" id="ARBA00022448"/>
    </source>
</evidence>
<evidence type="ECO:0000256" key="3">
    <source>
        <dbReference type="ARBA" id="ARBA00022692"/>
    </source>
</evidence>
<dbReference type="GO" id="GO:0016020">
    <property type="term" value="C:membrane"/>
    <property type="evidence" value="ECO:0007669"/>
    <property type="project" value="UniProtKB-SubCell"/>
</dbReference>
<dbReference type="Proteomes" id="UP000887581">
    <property type="component" value="Unplaced"/>
</dbReference>
<keyword evidence="5 6" id="KW-0472">Membrane</keyword>
<keyword evidence="2" id="KW-0813">Transport</keyword>
<evidence type="ECO:0000313" key="9">
    <source>
        <dbReference type="WBParaSite" id="sdigi.contig1081.g10167.t1"/>
    </source>
</evidence>
<evidence type="ECO:0000256" key="6">
    <source>
        <dbReference type="SAM" id="Phobius"/>
    </source>
</evidence>
<keyword evidence="8" id="KW-1185">Reference proteome</keyword>
<feature type="transmembrane region" description="Helical" evidence="6">
    <location>
        <begin position="227"/>
        <end position="249"/>
    </location>
</feature>
<name>A0A915PIJ6_9BILA</name>
<proteinExistence type="predicted"/>
<evidence type="ECO:0000256" key="1">
    <source>
        <dbReference type="ARBA" id="ARBA00004370"/>
    </source>
</evidence>
<accession>A0A915PIJ6</accession>
<feature type="transmembrane region" description="Helical" evidence="6">
    <location>
        <begin position="36"/>
        <end position="56"/>
    </location>
</feature>